<reference evidence="1 2" key="1">
    <citation type="submission" date="2019-11" db="EMBL/GenBank/DDBJ databases">
        <title>Type strains purchased from KCTC, JCM and DSMZ.</title>
        <authorList>
            <person name="Lu H."/>
        </authorList>
    </citation>
    <scope>NUCLEOTIDE SEQUENCE [LARGE SCALE GENOMIC DNA]</scope>
    <source>
        <strain evidence="1 2">JCM 31587</strain>
    </source>
</reference>
<comment type="caution">
    <text evidence="1">The sequence shown here is derived from an EMBL/GenBank/DDBJ whole genome shotgun (WGS) entry which is preliminary data.</text>
</comment>
<gene>
    <name evidence="1" type="ORF">GM658_25375</name>
</gene>
<dbReference type="OrthoDB" id="8525350at2"/>
<sequence length="206" mass="22389">MQGFLILLAALAADCPPYSKGATGGDYYNAEDAKGLTVVETFHFGPQVETLQRGMTGTLGADLGYTLEHFPNHPRALAAMARLALRSKARQAPGAPLTVECYFQRALAYVPSDGATRALYGAYLLSMKRDAEAVEQLQAALEFQETNAAAWYNLGLAQVRLKNWPAALASARKAYGQGFPLPGLRQQLKEAGQWREPQSFDPMVAH</sequence>
<evidence type="ECO:0000313" key="1">
    <source>
        <dbReference type="EMBL" id="MTW13949.1"/>
    </source>
</evidence>
<proteinExistence type="predicted"/>
<dbReference type="InterPro" id="IPR011990">
    <property type="entry name" value="TPR-like_helical_dom_sf"/>
</dbReference>
<dbReference type="Gene3D" id="1.25.40.10">
    <property type="entry name" value="Tetratricopeptide repeat domain"/>
    <property type="match status" value="1"/>
</dbReference>
<name>A0A6L6QNK1_9BURK</name>
<protein>
    <submittedName>
        <fullName evidence="1">Tetratricopeptide repeat protein</fullName>
    </submittedName>
</protein>
<dbReference type="SUPFAM" id="SSF48452">
    <property type="entry name" value="TPR-like"/>
    <property type="match status" value="1"/>
</dbReference>
<accession>A0A6L6QNK1</accession>
<dbReference type="EMBL" id="WNKX01000030">
    <property type="protein sequence ID" value="MTW13949.1"/>
    <property type="molecule type" value="Genomic_DNA"/>
</dbReference>
<evidence type="ECO:0000313" key="2">
    <source>
        <dbReference type="Proteomes" id="UP000472320"/>
    </source>
</evidence>
<dbReference type="Proteomes" id="UP000472320">
    <property type="component" value="Unassembled WGS sequence"/>
</dbReference>
<keyword evidence="2" id="KW-1185">Reference proteome</keyword>
<dbReference type="AlphaFoldDB" id="A0A6L6QNK1"/>
<dbReference type="RefSeq" id="WP_155456860.1">
    <property type="nucleotide sequence ID" value="NZ_WNKX01000030.1"/>
</dbReference>
<organism evidence="1 2">
    <name type="scientific">Massilia eburnea</name>
    <dbReference type="NCBI Taxonomy" id="1776165"/>
    <lineage>
        <taxon>Bacteria</taxon>
        <taxon>Pseudomonadati</taxon>
        <taxon>Pseudomonadota</taxon>
        <taxon>Betaproteobacteria</taxon>
        <taxon>Burkholderiales</taxon>
        <taxon>Oxalobacteraceae</taxon>
        <taxon>Telluria group</taxon>
        <taxon>Massilia</taxon>
    </lineage>
</organism>
<dbReference type="Pfam" id="PF13414">
    <property type="entry name" value="TPR_11"/>
    <property type="match status" value="1"/>
</dbReference>